<protein>
    <submittedName>
        <fullName evidence="2">Carboxypeptidase-like regulatory domain-containing protein</fullName>
    </submittedName>
</protein>
<dbReference type="Proteomes" id="UP001056426">
    <property type="component" value="Chromosome"/>
</dbReference>
<feature type="signal peptide" evidence="1">
    <location>
        <begin position="1"/>
        <end position="23"/>
    </location>
</feature>
<keyword evidence="3" id="KW-1185">Reference proteome</keyword>
<keyword evidence="2" id="KW-0378">Hydrolase</keyword>
<dbReference type="EMBL" id="CP098400">
    <property type="protein sequence ID" value="URW78981.1"/>
    <property type="molecule type" value="Genomic_DNA"/>
</dbReference>
<organism evidence="2 3">
    <name type="scientific">Xiashengella succiniciproducens</name>
    <dbReference type="NCBI Taxonomy" id="2949635"/>
    <lineage>
        <taxon>Bacteria</taxon>
        <taxon>Pseudomonadati</taxon>
        <taxon>Bacteroidota</taxon>
        <taxon>Bacteroidia</taxon>
        <taxon>Marinilabiliales</taxon>
        <taxon>Marinilabiliaceae</taxon>
        <taxon>Xiashengella</taxon>
    </lineage>
</organism>
<feature type="chain" id="PRO_5039910594" evidence="1">
    <location>
        <begin position="24"/>
        <end position="498"/>
    </location>
</feature>
<reference evidence="2" key="1">
    <citation type="submission" date="2022-05" db="EMBL/GenBank/DDBJ databases">
        <authorList>
            <person name="Sun X."/>
        </authorList>
    </citation>
    <scope>NUCLEOTIDE SEQUENCE</scope>
    <source>
        <strain evidence="2">Ai-910</strain>
    </source>
</reference>
<keyword evidence="1" id="KW-0732">Signal</keyword>
<evidence type="ECO:0000313" key="3">
    <source>
        <dbReference type="Proteomes" id="UP001056426"/>
    </source>
</evidence>
<dbReference type="InterPro" id="IPR008969">
    <property type="entry name" value="CarboxyPept-like_regulatory"/>
</dbReference>
<accession>A0A9J6ZMN0</accession>
<name>A0A9J6ZMN0_9BACT</name>
<dbReference type="Pfam" id="PF13715">
    <property type="entry name" value="CarbopepD_reg_2"/>
    <property type="match status" value="1"/>
</dbReference>
<gene>
    <name evidence="2" type="ORF">M9189_08955</name>
</gene>
<dbReference type="AlphaFoldDB" id="A0A9J6ZMN0"/>
<dbReference type="GO" id="GO:0004180">
    <property type="term" value="F:carboxypeptidase activity"/>
    <property type="evidence" value="ECO:0007669"/>
    <property type="project" value="UniProtKB-KW"/>
</dbReference>
<sequence length="498" mass="56535">MQGRAYRKLFILQCLLWILSSFYEPCTAQDPATGRIQISYSQLIDTLKVIHGLDFAYDALAINADSVILADPADFSDKGRIISFFENDTVEVNIIGSQVIIGRKAQKDDPLPGIITVSGTVVDAASLMGIPGVNIFVEGHALGTSTNLDGHFVFKIPATMAGQHLLFSALGYQGTGISIPETDTIIEIGMKSHSIWLPEVRITSVDPLRVVREVERRSKANYSSDHMLLTGFFRETIKQNGHYVDVSEAVIEIVKPPYNRISELERVRFVKGRKGSETSAMDLVRFRLVGGPYYFSQLDIIRNGDFLPKAELAQEYKYSYNGMDEEFGKPVYRIGFKPESDKEGIYYEGEMRIDTVSLGMVSIDFKMTEPSLKRSRSMLIKSDAKRFKTKPYYARYLVQYRPWNGIWVLSKVKGELSVRIYDRSEKEKSVFETVSELLITDFEQTIGRIRFPASEYFRPAYSLSDQIGEFDPDFWKFYNVISPDEALESVLKQRNPTE</sequence>
<evidence type="ECO:0000313" key="2">
    <source>
        <dbReference type="EMBL" id="URW78981.1"/>
    </source>
</evidence>
<dbReference type="Gene3D" id="2.60.40.1120">
    <property type="entry name" value="Carboxypeptidase-like, regulatory domain"/>
    <property type="match status" value="1"/>
</dbReference>
<reference evidence="2" key="2">
    <citation type="submission" date="2022-06" db="EMBL/GenBank/DDBJ databases">
        <title>Xiashengella guii gen. nov. sp. nov., a bacterium isolated form anaerobic digestion tank.</title>
        <authorList>
            <person name="Huang H."/>
        </authorList>
    </citation>
    <scope>NUCLEOTIDE SEQUENCE</scope>
    <source>
        <strain evidence="2">Ai-910</strain>
    </source>
</reference>
<keyword evidence="2" id="KW-0645">Protease</keyword>
<evidence type="ECO:0000256" key="1">
    <source>
        <dbReference type="SAM" id="SignalP"/>
    </source>
</evidence>
<keyword evidence="2" id="KW-0121">Carboxypeptidase</keyword>
<proteinExistence type="predicted"/>
<dbReference type="SUPFAM" id="SSF49464">
    <property type="entry name" value="Carboxypeptidase regulatory domain-like"/>
    <property type="match status" value="1"/>
</dbReference>
<dbReference type="KEGG" id="alkq:M9189_08955"/>
<dbReference type="RefSeq" id="WP_250722489.1">
    <property type="nucleotide sequence ID" value="NZ_CP098400.1"/>
</dbReference>